<dbReference type="Gene3D" id="2.30.110.10">
    <property type="entry name" value="Electron Transport, Fmn-binding Protein, Chain A"/>
    <property type="match status" value="1"/>
</dbReference>
<dbReference type="EMBL" id="BMHB01000003">
    <property type="protein sequence ID" value="GGI17397.1"/>
    <property type="molecule type" value="Genomic_DNA"/>
</dbReference>
<accession>A0A8J3AMF3</accession>
<dbReference type="RefSeq" id="WP_158093304.1">
    <property type="nucleotide sequence ID" value="NZ_NETJ01000005.1"/>
</dbReference>
<dbReference type="InterPro" id="IPR052917">
    <property type="entry name" value="Stress-Dev_Protein"/>
</dbReference>
<evidence type="ECO:0000313" key="3">
    <source>
        <dbReference type="Proteomes" id="UP000626244"/>
    </source>
</evidence>
<dbReference type="AlphaFoldDB" id="A0A8J3AMF3"/>
<sequence length="136" mass="15607">MIQENIMKVLKAKQLGIFTTIREDFPHSCFMIFFFKGLTPYIATHKESKKVDDIKNNPNVHLLIGHDGNQLDDNFVEMFAKAEIIENADAKEKVWTDELSKWIKGPDDPNYILIQMHPVKVGYVDQAGAEPNFITL</sequence>
<dbReference type="PANTHER" id="PTHR34818">
    <property type="entry name" value="PROTEIN BLI-3"/>
    <property type="match status" value="1"/>
</dbReference>
<feature type="domain" description="Pyridoxamine 5'-phosphate oxidase N-terminal" evidence="1">
    <location>
        <begin position="3"/>
        <end position="124"/>
    </location>
</feature>
<dbReference type="InterPro" id="IPR012349">
    <property type="entry name" value="Split_barrel_FMN-bd"/>
</dbReference>
<proteinExistence type="predicted"/>
<dbReference type="Pfam" id="PF01243">
    <property type="entry name" value="PNPOx_N"/>
    <property type="match status" value="1"/>
</dbReference>
<protein>
    <submittedName>
        <fullName evidence="2">General stress protein</fullName>
    </submittedName>
</protein>
<comment type="caution">
    <text evidence="2">The sequence shown here is derived from an EMBL/GenBank/DDBJ whole genome shotgun (WGS) entry which is preliminary data.</text>
</comment>
<organism evidence="2 3">
    <name type="scientific">Gottfriedia solisilvae</name>
    <dbReference type="NCBI Taxonomy" id="1516104"/>
    <lineage>
        <taxon>Bacteria</taxon>
        <taxon>Bacillati</taxon>
        <taxon>Bacillota</taxon>
        <taxon>Bacilli</taxon>
        <taxon>Bacillales</taxon>
        <taxon>Bacillaceae</taxon>
        <taxon>Gottfriedia</taxon>
    </lineage>
</organism>
<reference evidence="3" key="1">
    <citation type="journal article" date="2019" name="Int. J. Syst. Evol. Microbiol.">
        <title>The Global Catalogue of Microorganisms (GCM) 10K type strain sequencing project: providing services to taxonomists for standard genome sequencing and annotation.</title>
        <authorList>
            <consortium name="The Broad Institute Genomics Platform"/>
            <consortium name="The Broad Institute Genome Sequencing Center for Infectious Disease"/>
            <person name="Wu L."/>
            <person name="Ma J."/>
        </authorList>
    </citation>
    <scope>NUCLEOTIDE SEQUENCE [LARGE SCALE GENOMIC DNA]</scope>
    <source>
        <strain evidence="3">CGMCC 1.14993</strain>
    </source>
</reference>
<gene>
    <name evidence="2" type="ORF">GCM10007380_37740</name>
</gene>
<dbReference type="InterPro" id="IPR011576">
    <property type="entry name" value="Pyridox_Oxase_N"/>
</dbReference>
<dbReference type="SUPFAM" id="SSF50475">
    <property type="entry name" value="FMN-binding split barrel"/>
    <property type="match status" value="1"/>
</dbReference>
<name>A0A8J3AMF3_9BACI</name>
<dbReference type="OrthoDB" id="5431160at2"/>
<keyword evidence="3" id="KW-1185">Reference proteome</keyword>
<evidence type="ECO:0000313" key="2">
    <source>
        <dbReference type="EMBL" id="GGI17397.1"/>
    </source>
</evidence>
<dbReference type="PANTHER" id="PTHR34818:SF1">
    <property type="entry name" value="PROTEIN BLI-3"/>
    <property type="match status" value="1"/>
</dbReference>
<dbReference type="Proteomes" id="UP000626244">
    <property type="component" value="Unassembled WGS sequence"/>
</dbReference>
<evidence type="ECO:0000259" key="1">
    <source>
        <dbReference type="Pfam" id="PF01243"/>
    </source>
</evidence>